<evidence type="ECO:0000256" key="1">
    <source>
        <dbReference type="SAM" id="MobiDB-lite"/>
    </source>
</evidence>
<reference evidence="2" key="1">
    <citation type="submission" date="2016-06" db="EMBL/GenBank/DDBJ databases">
        <authorList>
            <person name="Cuomo C."/>
            <person name="Litvintseva A."/>
            <person name="Heitman J."/>
            <person name="Chen Y."/>
            <person name="Sun S."/>
            <person name="Springer D."/>
            <person name="Dromer F."/>
            <person name="Young S."/>
            <person name="Zeng Q."/>
            <person name="Chapman S."/>
            <person name="Gujja S."/>
            <person name="Saif S."/>
            <person name="Birren B."/>
        </authorList>
    </citation>
    <scope>NUCLEOTIDE SEQUENCE</scope>
    <source>
        <strain evidence="2">CBS 7841</strain>
    </source>
</reference>
<accession>A0A1E3HPA4</accession>
<dbReference type="VEuPathDB" id="FungiDB:L203_06237"/>
<dbReference type="KEGG" id="cdep:91085923"/>
<dbReference type="AlphaFoldDB" id="A0A1E3HPA4"/>
<name>A0A1E3HPA4_9TREE</name>
<keyword evidence="3" id="KW-1185">Reference proteome</keyword>
<feature type="compositionally biased region" description="Polar residues" evidence="1">
    <location>
        <begin position="1"/>
        <end position="12"/>
    </location>
</feature>
<reference evidence="2" key="2">
    <citation type="journal article" date="2022" name="Elife">
        <title>Obligate sexual reproduction of a homothallic fungus closely related to the Cryptococcus pathogenic species complex.</title>
        <authorList>
            <person name="Passer A.R."/>
            <person name="Clancey S.A."/>
            <person name="Shea T."/>
            <person name="David-Palma M."/>
            <person name="Averette A.F."/>
            <person name="Boekhout T."/>
            <person name="Porcel B.M."/>
            <person name="Nowrousian M."/>
            <person name="Cuomo C.A."/>
            <person name="Sun S."/>
            <person name="Heitman J."/>
            <person name="Coelho M.A."/>
        </authorList>
    </citation>
    <scope>NUCLEOTIDE SEQUENCE</scope>
    <source>
        <strain evidence="2">CBS 7841</strain>
    </source>
</reference>
<dbReference type="RefSeq" id="XP_066067243.1">
    <property type="nucleotide sequence ID" value="XM_066211146.1"/>
</dbReference>
<dbReference type="Proteomes" id="UP000094043">
    <property type="component" value="Chromosome 2"/>
</dbReference>
<protein>
    <submittedName>
        <fullName evidence="2">Uncharacterized protein</fullName>
    </submittedName>
</protein>
<dbReference type="GeneID" id="91085923"/>
<feature type="region of interest" description="Disordered" evidence="1">
    <location>
        <begin position="1"/>
        <end position="24"/>
    </location>
</feature>
<feature type="region of interest" description="Disordered" evidence="1">
    <location>
        <begin position="66"/>
        <end position="151"/>
    </location>
</feature>
<evidence type="ECO:0000313" key="3">
    <source>
        <dbReference type="Proteomes" id="UP000094043"/>
    </source>
</evidence>
<proteinExistence type="predicted"/>
<evidence type="ECO:0000313" key="2">
    <source>
        <dbReference type="EMBL" id="WVN86543.1"/>
    </source>
</evidence>
<feature type="compositionally biased region" description="Basic and acidic residues" evidence="1">
    <location>
        <begin position="103"/>
        <end position="113"/>
    </location>
</feature>
<sequence>MSSWFSTQPQSKANEDALSDSQTEEFKKLLSGRYGDAFHGDGSLKLGFYTHDGTINAFNTKTGNLEEITDDGKLPSQNDTSAASAQGTNAATSQAMSGKRQSRNREGPNEKFQKSLSGNPADSGNEDPWVVVDNPEDNVRGGWVHVKNSKR</sequence>
<gene>
    <name evidence="2" type="ORF">L203_101710</name>
</gene>
<dbReference type="EMBL" id="CP143785">
    <property type="protein sequence ID" value="WVN86543.1"/>
    <property type="molecule type" value="Genomic_DNA"/>
</dbReference>
<reference evidence="2" key="3">
    <citation type="submission" date="2024-01" db="EMBL/GenBank/DDBJ databases">
        <authorList>
            <person name="Coelho M.A."/>
            <person name="David-Palma M."/>
            <person name="Shea T."/>
            <person name="Sun S."/>
            <person name="Cuomo C.A."/>
            <person name="Heitman J."/>
        </authorList>
    </citation>
    <scope>NUCLEOTIDE SEQUENCE</scope>
    <source>
        <strain evidence="2">CBS 7841</strain>
    </source>
</reference>
<feature type="compositionally biased region" description="Polar residues" evidence="1">
    <location>
        <begin position="75"/>
        <end position="96"/>
    </location>
</feature>
<organism evidence="2 3">
    <name type="scientific">Cryptococcus depauperatus CBS 7841</name>
    <dbReference type="NCBI Taxonomy" id="1295531"/>
    <lineage>
        <taxon>Eukaryota</taxon>
        <taxon>Fungi</taxon>
        <taxon>Dikarya</taxon>
        <taxon>Basidiomycota</taxon>
        <taxon>Agaricomycotina</taxon>
        <taxon>Tremellomycetes</taxon>
        <taxon>Tremellales</taxon>
        <taxon>Cryptococcaceae</taxon>
        <taxon>Cryptococcus</taxon>
    </lineage>
</organism>